<evidence type="ECO:0000259" key="2">
    <source>
        <dbReference type="Pfam" id="PF20239"/>
    </source>
</evidence>
<feature type="domain" description="RNA polymerase sigma-70 region 2" evidence="1">
    <location>
        <begin position="19"/>
        <end position="78"/>
    </location>
</feature>
<dbReference type="InterPro" id="IPR013325">
    <property type="entry name" value="RNA_pol_sigma_r2"/>
</dbReference>
<dbReference type="SUPFAM" id="SSF88946">
    <property type="entry name" value="Sigma2 domain of RNA polymerase sigma factors"/>
    <property type="match status" value="1"/>
</dbReference>
<dbReference type="PANTHER" id="PTHR47756:SF2">
    <property type="entry name" value="BLL6612 PROTEIN"/>
    <property type="match status" value="1"/>
</dbReference>
<keyword evidence="4" id="KW-1185">Reference proteome</keyword>
<protein>
    <submittedName>
        <fullName evidence="3">RNA polymerase sigma factor</fullName>
    </submittedName>
</protein>
<feature type="domain" description="DUF6596" evidence="2">
    <location>
        <begin position="180"/>
        <end position="277"/>
    </location>
</feature>
<organism evidence="3 4">
    <name type="scientific">Isoptericola hypogeus</name>
    <dbReference type="NCBI Taxonomy" id="300179"/>
    <lineage>
        <taxon>Bacteria</taxon>
        <taxon>Bacillati</taxon>
        <taxon>Actinomycetota</taxon>
        <taxon>Actinomycetes</taxon>
        <taxon>Micrococcales</taxon>
        <taxon>Promicromonosporaceae</taxon>
        <taxon>Isoptericola</taxon>
    </lineage>
</organism>
<dbReference type="InterPro" id="IPR013324">
    <property type="entry name" value="RNA_pol_sigma_r3/r4-like"/>
</dbReference>
<name>A0ABP4VUJ9_9MICO</name>
<dbReference type="Gene3D" id="1.10.1740.10">
    <property type="match status" value="1"/>
</dbReference>
<dbReference type="RefSeq" id="WP_344250270.1">
    <property type="nucleotide sequence ID" value="NZ_BAAAPM010000009.1"/>
</dbReference>
<dbReference type="PANTHER" id="PTHR47756">
    <property type="entry name" value="BLL6612 PROTEIN-RELATED"/>
    <property type="match status" value="1"/>
</dbReference>
<evidence type="ECO:0000259" key="1">
    <source>
        <dbReference type="Pfam" id="PF04542"/>
    </source>
</evidence>
<dbReference type="Pfam" id="PF04542">
    <property type="entry name" value="Sigma70_r2"/>
    <property type="match status" value="1"/>
</dbReference>
<reference evidence="4" key="1">
    <citation type="journal article" date="2019" name="Int. J. Syst. Evol. Microbiol.">
        <title>The Global Catalogue of Microorganisms (GCM) 10K type strain sequencing project: providing services to taxonomists for standard genome sequencing and annotation.</title>
        <authorList>
            <consortium name="The Broad Institute Genomics Platform"/>
            <consortium name="The Broad Institute Genome Sequencing Center for Infectious Disease"/>
            <person name="Wu L."/>
            <person name="Ma J."/>
        </authorList>
    </citation>
    <scope>NUCLEOTIDE SEQUENCE [LARGE SCALE GENOMIC DNA]</scope>
    <source>
        <strain evidence="4">JCM 15589</strain>
    </source>
</reference>
<accession>A0ABP4VUJ9</accession>
<dbReference type="Proteomes" id="UP001501138">
    <property type="component" value="Unassembled WGS sequence"/>
</dbReference>
<dbReference type="SUPFAM" id="SSF88659">
    <property type="entry name" value="Sigma3 and sigma4 domains of RNA polymerase sigma factors"/>
    <property type="match status" value="1"/>
</dbReference>
<evidence type="ECO:0000313" key="3">
    <source>
        <dbReference type="EMBL" id="GAA1738453.1"/>
    </source>
</evidence>
<comment type="caution">
    <text evidence="3">The sequence shown here is derived from an EMBL/GenBank/DDBJ whole genome shotgun (WGS) entry which is preliminary data.</text>
</comment>
<dbReference type="Pfam" id="PF20239">
    <property type="entry name" value="DUF6596"/>
    <property type="match status" value="1"/>
</dbReference>
<dbReference type="EMBL" id="BAAAPM010000009">
    <property type="protein sequence ID" value="GAA1738453.1"/>
    <property type="molecule type" value="Genomic_DNA"/>
</dbReference>
<sequence length="406" mass="43206">MTSPAYDAAAAAARDGYGRLVALLAAADGDLQAAQDALGDALERALRTWPDTGVPGNPEGWLLTVARNRRRDAWRSAEARRTAPLVVERHAPVHLDDVDPDAVGDRRLELMLVCAHPAVAPAARTPLMLDAVLGFTAAQVAGAFTVPTATMATRLVRAKRRIKELRVPFELPDRSHLPARMADVLEAVYGAYVIEWTTAAPEPRRLPPEALRLAEILARLAPHDPEAHGLAALVLLSSARAEARSDHAGRFVPLAEQDPARWDTVRIARAHDHLRAAHAQGALGRFQLEAAIQAVHCARVDGGPTDWATLRGLHEALHRVAPSLGGTVALAAVVAETDGPAAGLAVLDGIADDAARYQPAWAVRADLLARLGRAADAAGAYDKAIALTHDPAQRDHLGERRADAIS</sequence>
<proteinExistence type="predicted"/>
<dbReference type="InterPro" id="IPR046531">
    <property type="entry name" value="DUF6596"/>
</dbReference>
<evidence type="ECO:0000313" key="4">
    <source>
        <dbReference type="Proteomes" id="UP001501138"/>
    </source>
</evidence>
<dbReference type="InterPro" id="IPR007627">
    <property type="entry name" value="RNA_pol_sigma70_r2"/>
</dbReference>
<gene>
    <name evidence="3" type="ORF">GCM10009809_36990</name>
</gene>